<evidence type="ECO:0000313" key="4">
    <source>
        <dbReference type="EMBL" id="QIS09657.1"/>
    </source>
</evidence>
<accession>A0A6G9Y9A5</accession>
<dbReference type="KEGG" id="nah:F5544_08775"/>
<organism evidence="4 5">
    <name type="scientific">Nocardia arthritidis</name>
    <dbReference type="NCBI Taxonomy" id="228602"/>
    <lineage>
        <taxon>Bacteria</taxon>
        <taxon>Bacillati</taxon>
        <taxon>Actinomycetota</taxon>
        <taxon>Actinomycetes</taxon>
        <taxon>Mycobacteriales</taxon>
        <taxon>Nocardiaceae</taxon>
        <taxon>Nocardia</taxon>
    </lineage>
</organism>
<feature type="region of interest" description="Disordered" evidence="1">
    <location>
        <begin position="148"/>
        <end position="184"/>
    </location>
</feature>
<dbReference type="Pfam" id="PF13827">
    <property type="entry name" value="DUF4189"/>
    <property type="match status" value="1"/>
</dbReference>
<evidence type="ECO:0000256" key="1">
    <source>
        <dbReference type="SAM" id="MobiDB-lite"/>
    </source>
</evidence>
<feature type="domain" description="DUF4189" evidence="3">
    <location>
        <begin position="194"/>
        <end position="272"/>
    </location>
</feature>
<dbReference type="AlphaFoldDB" id="A0A6G9Y9A5"/>
<feature type="compositionally biased region" description="Low complexity" evidence="1">
    <location>
        <begin position="13"/>
        <end position="27"/>
    </location>
</feature>
<keyword evidence="2" id="KW-0472">Membrane</keyword>
<dbReference type="InterPro" id="IPR025240">
    <property type="entry name" value="DUF4189"/>
</dbReference>
<keyword evidence="2" id="KW-1133">Transmembrane helix</keyword>
<sequence>MPTTTPDCRGRLRSPTSSTGRSTRTTRAYPAERRPDIARVRRPIRLTDNRGVHGGSESATRSFTDEVGQAMSYPPQDPNDPRYQSGPHYQPGPYQPPPNPPYGYGPGQPPPGSGGGRTALIIVAAVVGVLIVGTAVTLGVLLATRHDSTDAQGTDTASATTASSARPTTSYSLPPLPTTTVPAPPPPTTQSTFWIAATYNPATNKIAWARSSVSSDDATARALSQCGDCQNPTWAREGCVAVVFGQNNGWAANWGPTAAEAENNAIGTAQKTYGVSGPFNRWSKCARE</sequence>
<dbReference type="Proteomes" id="UP000503540">
    <property type="component" value="Chromosome"/>
</dbReference>
<evidence type="ECO:0000256" key="2">
    <source>
        <dbReference type="SAM" id="Phobius"/>
    </source>
</evidence>
<keyword evidence="2" id="KW-0812">Transmembrane</keyword>
<feature type="compositionally biased region" description="Pro residues" evidence="1">
    <location>
        <begin position="174"/>
        <end position="184"/>
    </location>
</feature>
<feature type="transmembrane region" description="Helical" evidence="2">
    <location>
        <begin position="119"/>
        <end position="143"/>
    </location>
</feature>
<dbReference type="EMBL" id="CP046172">
    <property type="protein sequence ID" value="QIS09657.1"/>
    <property type="molecule type" value="Genomic_DNA"/>
</dbReference>
<name>A0A6G9Y9A5_9NOCA</name>
<protein>
    <submittedName>
        <fullName evidence="4">DUF4189 domain-containing protein</fullName>
    </submittedName>
</protein>
<feature type="compositionally biased region" description="Low complexity" evidence="1">
    <location>
        <begin position="150"/>
        <end position="173"/>
    </location>
</feature>
<evidence type="ECO:0000259" key="3">
    <source>
        <dbReference type="Pfam" id="PF13827"/>
    </source>
</evidence>
<keyword evidence="5" id="KW-1185">Reference proteome</keyword>
<reference evidence="4 5" key="1">
    <citation type="journal article" date="2019" name="ACS Chem. Biol.">
        <title>Identification and Mobilization of a Cryptic Antibiotic Biosynthesis Gene Locus from a Human-Pathogenic Nocardia Isolate.</title>
        <authorList>
            <person name="Herisse M."/>
            <person name="Ishida K."/>
            <person name="Porter J.L."/>
            <person name="Howden B."/>
            <person name="Hertweck C."/>
            <person name="Stinear T.P."/>
            <person name="Pidot S.J."/>
        </authorList>
    </citation>
    <scope>NUCLEOTIDE SEQUENCE [LARGE SCALE GENOMIC DNA]</scope>
    <source>
        <strain evidence="4 5">AUSMDU00012717</strain>
    </source>
</reference>
<feature type="region of interest" description="Disordered" evidence="1">
    <location>
        <begin position="1"/>
        <end position="112"/>
    </location>
</feature>
<proteinExistence type="predicted"/>
<gene>
    <name evidence="4" type="ORF">F5544_08775</name>
</gene>
<evidence type="ECO:0000313" key="5">
    <source>
        <dbReference type="Proteomes" id="UP000503540"/>
    </source>
</evidence>
<feature type="compositionally biased region" description="Basic and acidic residues" evidence="1">
    <location>
        <begin position="30"/>
        <end position="51"/>
    </location>
</feature>
<feature type="compositionally biased region" description="Low complexity" evidence="1">
    <location>
        <begin position="83"/>
        <end position="92"/>
    </location>
</feature>
<feature type="compositionally biased region" description="Pro residues" evidence="1">
    <location>
        <begin position="93"/>
        <end position="112"/>
    </location>
</feature>